<accession>A0A3P8C4C2</accession>
<proteinExistence type="predicted"/>
<evidence type="ECO:0000313" key="1">
    <source>
        <dbReference type="EMBL" id="VDP25650.1"/>
    </source>
</evidence>
<dbReference type="EMBL" id="UZAL01026754">
    <property type="protein sequence ID" value="VDP25650.1"/>
    <property type="molecule type" value="Genomic_DNA"/>
</dbReference>
<name>A0A3P8C4C2_9TREM</name>
<dbReference type="AlphaFoldDB" id="A0A3P8C4C2"/>
<protein>
    <submittedName>
        <fullName evidence="1">Uncharacterized protein</fullName>
    </submittedName>
</protein>
<gene>
    <name evidence="1" type="ORF">SMTD_LOCUS4877</name>
</gene>
<dbReference type="Proteomes" id="UP000269396">
    <property type="component" value="Unassembled WGS sequence"/>
</dbReference>
<sequence length="109" mass="12664">MIRTPFTPSRYWGSCARLVWNQGFPTPLGGFFVSTNPVKAPDTRFSSSHFRKQHPRHVKAVNRTFLTEAVYAWPCKSISRGGANPLHSRSYQGIWGHEEWMHLYHCKQF</sequence>
<evidence type="ECO:0000313" key="2">
    <source>
        <dbReference type="Proteomes" id="UP000269396"/>
    </source>
</evidence>
<keyword evidence="2" id="KW-1185">Reference proteome</keyword>
<reference evidence="1 2" key="1">
    <citation type="submission" date="2018-11" db="EMBL/GenBank/DDBJ databases">
        <authorList>
            <consortium name="Pathogen Informatics"/>
        </authorList>
    </citation>
    <scope>NUCLEOTIDE SEQUENCE [LARGE SCALE GENOMIC DNA]</scope>
    <source>
        <strain>Denwood</strain>
        <strain evidence="2">Zambia</strain>
    </source>
</reference>
<organism evidence="1 2">
    <name type="scientific">Schistosoma mattheei</name>
    <dbReference type="NCBI Taxonomy" id="31246"/>
    <lineage>
        <taxon>Eukaryota</taxon>
        <taxon>Metazoa</taxon>
        <taxon>Spiralia</taxon>
        <taxon>Lophotrochozoa</taxon>
        <taxon>Platyhelminthes</taxon>
        <taxon>Trematoda</taxon>
        <taxon>Digenea</taxon>
        <taxon>Strigeidida</taxon>
        <taxon>Schistosomatoidea</taxon>
        <taxon>Schistosomatidae</taxon>
        <taxon>Schistosoma</taxon>
    </lineage>
</organism>